<dbReference type="SUPFAM" id="SSF81383">
    <property type="entry name" value="F-box domain"/>
    <property type="match status" value="1"/>
</dbReference>
<dbReference type="InterPro" id="IPR052821">
    <property type="entry name" value="F-box_only_SRC"/>
</dbReference>
<evidence type="ECO:0000259" key="2">
    <source>
        <dbReference type="PROSITE" id="PS50181"/>
    </source>
</evidence>
<dbReference type="Gene3D" id="2.120.10.80">
    <property type="entry name" value="Kelch-type beta propeller"/>
    <property type="match status" value="2"/>
</dbReference>
<feature type="compositionally biased region" description="Polar residues" evidence="1">
    <location>
        <begin position="343"/>
        <end position="364"/>
    </location>
</feature>
<reference evidence="3" key="1">
    <citation type="submission" date="2022-11" db="EMBL/GenBank/DDBJ databases">
        <title>Centuries of genome instability and evolution in soft-shell clam transmissible cancer (bioRxiv).</title>
        <authorList>
            <person name="Hart S.F.M."/>
            <person name="Yonemitsu M.A."/>
            <person name="Giersch R.M."/>
            <person name="Beal B.F."/>
            <person name="Arriagada G."/>
            <person name="Davis B.W."/>
            <person name="Ostrander E.A."/>
            <person name="Goff S.P."/>
            <person name="Metzger M.J."/>
        </authorList>
    </citation>
    <scope>NUCLEOTIDE SEQUENCE</scope>
    <source>
        <strain evidence="3">MELC-2E11</strain>
        <tissue evidence="3">Siphon/mantle</tissue>
    </source>
</reference>
<dbReference type="SMART" id="SM00256">
    <property type="entry name" value="FBOX"/>
    <property type="match status" value="1"/>
</dbReference>
<dbReference type="Pfam" id="PF12937">
    <property type="entry name" value="F-box-like"/>
    <property type="match status" value="1"/>
</dbReference>
<gene>
    <name evidence="3" type="ORF">MAR_004307</name>
</gene>
<dbReference type="PANTHER" id="PTHR46432:SF1">
    <property type="entry name" value="F-BOX ONLY PROTEIN 42"/>
    <property type="match status" value="1"/>
</dbReference>
<dbReference type="EMBL" id="CP111020">
    <property type="protein sequence ID" value="WAR14202.1"/>
    <property type="molecule type" value="Genomic_DNA"/>
</dbReference>
<dbReference type="Gene3D" id="1.20.1280.50">
    <property type="match status" value="1"/>
</dbReference>
<dbReference type="InterPro" id="IPR015915">
    <property type="entry name" value="Kelch-typ_b-propeller"/>
</dbReference>
<dbReference type="SUPFAM" id="SSF117281">
    <property type="entry name" value="Kelch motif"/>
    <property type="match status" value="1"/>
</dbReference>
<dbReference type="PROSITE" id="PS50181">
    <property type="entry name" value="FBOX"/>
    <property type="match status" value="1"/>
</dbReference>
<dbReference type="InterPro" id="IPR001810">
    <property type="entry name" value="F-box_dom"/>
</dbReference>
<evidence type="ECO:0000313" key="4">
    <source>
        <dbReference type="Proteomes" id="UP001164746"/>
    </source>
</evidence>
<evidence type="ECO:0000256" key="1">
    <source>
        <dbReference type="SAM" id="MobiDB-lite"/>
    </source>
</evidence>
<proteinExistence type="predicted"/>
<sequence length="531" mass="59610">METSEQSCEISDSSGTITDLPEEILEFIFMKLSPYKDLKSASLVCTLWHRLVSVVQRKLKSYYEQCVFTSNLEWSVIRPEPGTYPFPKACATMVVYKDSLILFGGWSHPTPFPLHQAARFFSELHVYKPSLNRWTHLTTLSHQSPQPLAGHSASVVRDTMVVFGGSQVPGVRINELWMFDFKTSEWRFQRVKGRLPEPRYGHTQVTLDDSHVLILGGKGGGTGQVIPNVVFKDCWLLTIGDNSECKWEEVSVENEDQGPPQLWCHSACKIGNMIVTVCRPSKVPESLTKPQRSPKISVKQKNVWIPPREDQINPPANQNSENTSEEDMDQSGASGCPRDDASSNENPLFENLNSADQSEQSSDSLNQIRENGNTTFNIRPGLPSVRPNAMKNRQKQLEALLKYEKKFRHSENSGPSANLNEQKPSMSQTPSSNQNKPTKSVNPASLMVLHVLDISKVLETKTVQWQKLNFDHLAGSSPETLFYSLVEGRGEILMFGGIEKDIHSLQRGFGIKSHTVRSSLYVLSPVKQLLL</sequence>
<name>A0ABY7EZA8_MYAAR</name>
<organism evidence="3 4">
    <name type="scientific">Mya arenaria</name>
    <name type="common">Soft-shell clam</name>
    <dbReference type="NCBI Taxonomy" id="6604"/>
    <lineage>
        <taxon>Eukaryota</taxon>
        <taxon>Metazoa</taxon>
        <taxon>Spiralia</taxon>
        <taxon>Lophotrochozoa</taxon>
        <taxon>Mollusca</taxon>
        <taxon>Bivalvia</taxon>
        <taxon>Autobranchia</taxon>
        <taxon>Heteroconchia</taxon>
        <taxon>Euheterodonta</taxon>
        <taxon>Imparidentia</taxon>
        <taxon>Neoheterodontei</taxon>
        <taxon>Myida</taxon>
        <taxon>Myoidea</taxon>
        <taxon>Myidae</taxon>
        <taxon>Mya</taxon>
    </lineage>
</organism>
<dbReference type="Proteomes" id="UP001164746">
    <property type="component" value="Chromosome 9"/>
</dbReference>
<dbReference type="InterPro" id="IPR036047">
    <property type="entry name" value="F-box-like_dom_sf"/>
</dbReference>
<feature type="domain" description="F-box" evidence="2">
    <location>
        <begin position="14"/>
        <end position="62"/>
    </location>
</feature>
<feature type="region of interest" description="Disordered" evidence="1">
    <location>
        <begin position="407"/>
        <end position="440"/>
    </location>
</feature>
<accession>A0ABY7EZA8</accession>
<dbReference type="Pfam" id="PF13415">
    <property type="entry name" value="Beta-prop_FBX42"/>
    <property type="match status" value="1"/>
</dbReference>
<feature type="compositionally biased region" description="Polar residues" evidence="1">
    <location>
        <begin position="412"/>
        <end position="440"/>
    </location>
</feature>
<evidence type="ECO:0000313" key="3">
    <source>
        <dbReference type="EMBL" id="WAR14202.1"/>
    </source>
</evidence>
<protein>
    <submittedName>
        <fullName evidence="3">FBX42-like protein</fullName>
    </submittedName>
</protein>
<dbReference type="PANTHER" id="PTHR46432">
    <property type="entry name" value="F-BOX ONLY PROTEIN 42"/>
    <property type="match status" value="1"/>
</dbReference>
<keyword evidence="4" id="KW-1185">Reference proteome</keyword>
<dbReference type="CDD" id="cd22110">
    <property type="entry name" value="F-box_FBXO42"/>
    <property type="match status" value="1"/>
</dbReference>
<feature type="region of interest" description="Disordered" evidence="1">
    <location>
        <begin position="284"/>
        <end position="364"/>
    </location>
</feature>